<organism evidence="1 2">
    <name type="scientific">Anabaenopsis circularis NIES-21</name>
    <dbReference type="NCBI Taxonomy" id="1085406"/>
    <lineage>
        <taxon>Bacteria</taxon>
        <taxon>Bacillati</taxon>
        <taxon>Cyanobacteriota</taxon>
        <taxon>Cyanophyceae</taxon>
        <taxon>Nostocales</taxon>
        <taxon>Nodulariaceae</taxon>
        <taxon>Anabaenopsis</taxon>
    </lineage>
</organism>
<keyword evidence="2" id="KW-1185">Reference proteome</keyword>
<reference evidence="1 2" key="1">
    <citation type="submission" date="2017-06" db="EMBL/GenBank/DDBJ databases">
        <title>Genome sequencing of cyanobaciteial culture collection at National Institute for Environmental Studies (NIES).</title>
        <authorList>
            <person name="Hirose Y."/>
            <person name="Shimura Y."/>
            <person name="Fujisawa T."/>
            <person name="Nakamura Y."/>
            <person name="Kawachi M."/>
        </authorList>
    </citation>
    <scope>NUCLEOTIDE SEQUENCE [LARGE SCALE GENOMIC DNA]</scope>
    <source>
        <strain evidence="1 2">NIES-21</strain>
    </source>
</reference>
<dbReference type="OrthoDB" id="510508at2"/>
<accession>A0A1Z4GDQ8</accession>
<dbReference type="AlphaFoldDB" id="A0A1Z4GDQ8"/>
<gene>
    <name evidence="1" type="ORF">NIES21_14720</name>
</gene>
<dbReference type="Proteomes" id="UP000218287">
    <property type="component" value="Chromosome"/>
</dbReference>
<name>A0A1Z4GDQ8_9CYAN</name>
<dbReference type="EMBL" id="AP018174">
    <property type="protein sequence ID" value="BAY15654.1"/>
    <property type="molecule type" value="Genomic_DNA"/>
</dbReference>
<proteinExistence type="predicted"/>
<sequence>METSIPILTTQETAKIRQDYPSIEHLEAGNIASWLIERQDQLLIRAKGERAGMNLAKVITLAGATVGAVCYATSPLATIGAAIAGLGYVWSVVQDITDNHQFAPLPFIRGDFLEFLSAMGDSEERAKYFARKNELVDLMMHLEPLEKHEFVMLNTYLHTLTEYLTQVEQGKRFYAYRWLSGCFSKFKGQFPSKEELGQHLARVEVSPQINYQIVSAIAETQKQSITLPQVQIITHKDNADNIAPKTKFNSYQPQRELNLVESFTDHITNSLIIGLPGSGKGLFTSNAGRAAKRKHEGLIIVGFDPKNDSKETGYFEGMCDHLFRADTTEMEVGEVVEWFKDCYSKFRNIAREQTRNGGRTLAILDEGTQIGNKFVSAKDTFLKDQMVSLTSCGDSKGWNVWAIAQAPHVGNLGFAGDIRSQLTVLAILNQTNIGAINNWWKTGVLGDKQSDDYLKKLIAQSEVGRCFYFGKTNNWYSMPKLHNYSGYDRDSRKFIDTNTAIAKLEGLYNHSPIATKLSVDAESLLGYLQRTGRYKAVIQEIQPNFKVKGDRFSSEDLKQLFNELVENSLAVWLDANTIEITQNQTDGQNRQK</sequence>
<evidence type="ECO:0000313" key="1">
    <source>
        <dbReference type="EMBL" id="BAY15654.1"/>
    </source>
</evidence>
<dbReference type="SUPFAM" id="SSF52540">
    <property type="entry name" value="P-loop containing nucleoside triphosphate hydrolases"/>
    <property type="match status" value="1"/>
</dbReference>
<evidence type="ECO:0000313" key="2">
    <source>
        <dbReference type="Proteomes" id="UP000218287"/>
    </source>
</evidence>
<dbReference type="InterPro" id="IPR027417">
    <property type="entry name" value="P-loop_NTPase"/>
</dbReference>
<protein>
    <submittedName>
        <fullName evidence="1">Uncharacterized protein</fullName>
    </submittedName>
</protein>